<dbReference type="Proteomes" id="UP000770717">
    <property type="component" value="Unassembled WGS sequence"/>
</dbReference>
<comment type="caution">
    <text evidence="1">The sequence shown here is derived from an EMBL/GenBank/DDBJ whole genome shotgun (WGS) entry which is preliminary data.</text>
</comment>
<keyword evidence="2" id="KW-1185">Reference proteome</keyword>
<evidence type="ECO:0000313" key="2">
    <source>
        <dbReference type="Proteomes" id="UP000770717"/>
    </source>
</evidence>
<gene>
    <name evidence="1" type="ORF">GDO78_002147</name>
</gene>
<sequence>MNGICKWTILYTLSHIHICIRGIVHRLWHKIPGKRLRTFWAMCWKSDLNVVNGIPQTMDILPEASCVYERGLIYLMVDPAIYSRILNDLIYV</sequence>
<dbReference type="EMBL" id="WNTK01000001">
    <property type="protein sequence ID" value="KAG9494648.1"/>
    <property type="molecule type" value="Genomic_DNA"/>
</dbReference>
<evidence type="ECO:0000313" key="1">
    <source>
        <dbReference type="EMBL" id="KAG9494648.1"/>
    </source>
</evidence>
<reference evidence="1" key="1">
    <citation type="thesis" date="2020" institute="ProQuest LLC" country="789 East Eisenhower Parkway, Ann Arbor, MI, USA">
        <title>Comparative Genomics and Chromosome Evolution.</title>
        <authorList>
            <person name="Mudd A.B."/>
        </authorList>
    </citation>
    <scope>NUCLEOTIDE SEQUENCE</scope>
    <source>
        <strain evidence="1">HN-11 Male</strain>
        <tissue evidence="1">Kidney and liver</tissue>
    </source>
</reference>
<protein>
    <submittedName>
        <fullName evidence="1">Uncharacterized protein</fullName>
    </submittedName>
</protein>
<organism evidence="1 2">
    <name type="scientific">Eleutherodactylus coqui</name>
    <name type="common">Puerto Rican coqui</name>
    <dbReference type="NCBI Taxonomy" id="57060"/>
    <lineage>
        <taxon>Eukaryota</taxon>
        <taxon>Metazoa</taxon>
        <taxon>Chordata</taxon>
        <taxon>Craniata</taxon>
        <taxon>Vertebrata</taxon>
        <taxon>Euteleostomi</taxon>
        <taxon>Amphibia</taxon>
        <taxon>Batrachia</taxon>
        <taxon>Anura</taxon>
        <taxon>Neobatrachia</taxon>
        <taxon>Hyloidea</taxon>
        <taxon>Eleutherodactylidae</taxon>
        <taxon>Eleutherodactylinae</taxon>
        <taxon>Eleutherodactylus</taxon>
        <taxon>Eleutherodactylus</taxon>
    </lineage>
</organism>
<accession>A0A8J6FTU0</accession>
<proteinExistence type="predicted"/>
<name>A0A8J6FTU0_ELECQ</name>
<dbReference type="AlphaFoldDB" id="A0A8J6FTU0"/>